<keyword evidence="4" id="KW-1185">Reference proteome</keyword>
<evidence type="ECO:0000256" key="2">
    <source>
        <dbReference type="SAM" id="SignalP"/>
    </source>
</evidence>
<sequence>MFRRKWSLWSLMLILLIGFTLSGCSDASDKKVDGSGNSKKSSKPTDEPITLTIFNADLTTDVPFDDPVAQEITKRTGIKLDIQHPVGGDDQAIPLMIASGEYPDMIFAKGDIGKLIEAGGVIKLDDLIEEKGNNLKKMYGDQLDRLRNSLDDPSIYTVGTYGVEEAHWTTSGTTSIQLDVLRELDYPEIRTIYDFEEALKDYIAKYPEIDGQKTIGLSLLGSDWRWLITVGDPAGAALGIPGDGQWAINDETGEANYKFTVPEIKEYFKWLNHMNDIGLLDPESFTHTEDTYIAKLSSGRVLGIADQDWNYGAADKALKADGKFWRTYAPLPVTVNEKYKSQALKDYGYSGGWGISISSTSEYQEEAFEFLDWMASEEAQILVNWGIEGENYDVVDGKRVLQDDDKQQRNTDSEYPEKTGVGQYVYPFPQWGNGAVDSTDNPISPDTQEDIIATYTDAEKEVLKEYEMESWIDWFPSTEELGISNHGQAFNYTIPSNSDLQIIQQKADDYTEQKITQAILGKPADFDKAWDEIQAKLIEMDIEKANKEMTKMTQDKMELWGTK</sequence>
<evidence type="ECO:0000256" key="1">
    <source>
        <dbReference type="SAM" id="MobiDB-lite"/>
    </source>
</evidence>
<protein>
    <submittedName>
        <fullName evidence="3">Sugar ABC transporter substrate-binding protein</fullName>
    </submittedName>
</protein>
<gene>
    <name evidence="3" type="ORF">ABB05_15050</name>
</gene>
<reference evidence="3 4" key="1">
    <citation type="submission" date="2015-05" db="EMBL/GenBank/DDBJ databases">
        <title>Comparison of genome.</title>
        <authorList>
            <person name="Zheng Z."/>
            <person name="Sun M."/>
        </authorList>
    </citation>
    <scope>NUCLEOTIDE SEQUENCE [LARGE SCALE GENOMIC DNA]</scope>
    <source>
        <strain evidence="3 4">G25-74</strain>
    </source>
</reference>
<dbReference type="AlphaFoldDB" id="A0A177ZKA4"/>
<dbReference type="InterPro" id="IPR006059">
    <property type="entry name" value="SBP"/>
</dbReference>
<dbReference type="PANTHER" id="PTHR43649">
    <property type="entry name" value="ARABINOSE-BINDING PROTEIN-RELATED"/>
    <property type="match status" value="1"/>
</dbReference>
<dbReference type="SUPFAM" id="SSF53850">
    <property type="entry name" value="Periplasmic binding protein-like II"/>
    <property type="match status" value="1"/>
</dbReference>
<feature type="region of interest" description="Disordered" evidence="1">
    <location>
        <begin position="400"/>
        <end position="419"/>
    </location>
</feature>
<dbReference type="PROSITE" id="PS51257">
    <property type="entry name" value="PROKAR_LIPOPROTEIN"/>
    <property type="match status" value="1"/>
</dbReference>
<dbReference type="OrthoDB" id="54751at2"/>
<feature type="chain" id="PRO_5008081106" evidence="2">
    <location>
        <begin position="28"/>
        <end position="563"/>
    </location>
</feature>
<dbReference type="PATRIC" id="fig|217031.6.peg.3238"/>
<organism evidence="3 4">
    <name type="scientific">Lederbergia galactosidilytica</name>
    <dbReference type="NCBI Taxonomy" id="217031"/>
    <lineage>
        <taxon>Bacteria</taxon>
        <taxon>Bacillati</taxon>
        <taxon>Bacillota</taxon>
        <taxon>Bacilli</taxon>
        <taxon>Bacillales</taxon>
        <taxon>Bacillaceae</taxon>
        <taxon>Lederbergia</taxon>
    </lineage>
</organism>
<dbReference type="STRING" id="217031.ABB05_15050"/>
<feature type="signal peptide" evidence="2">
    <location>
        <begin position="1"/>
        <end position="27"/>
    </location>
</feature>
<evidence type="ECO:0000313" key="3">
    <source>
        <dbReference type="EMBL" id="OAK68406.1"/>
    </source>
</evidence>
<comment type="caution">
    <text evidence="3">The sequence shown here is derived from an EMBL/GenBank/DDBJ whole genome shotgun (WGS) entry which is preliminary data.</text>
</comment>
<dbReference type="Pfam" id="PF01547">
    <property type="entry name" value="SBP_bac_1"/>
    <property type="match status" value="1"/>
</dbReference>
<evidence type="ECO:0000313" key="4">
    <source>
        <dbReference type="Proteomes" id="UP000077881"/>
    </source>
</evidence>
<dbReference type="RefSeq" id="WP_057989469.1">
    <property type="nucleotide sequence ID" value="NZ_JAGGKH010000014.1"/>
</dbReference>
<dbReference type="CDD" id="cd13582">
    <property type="entry name" value="PBP2_AlgQ_like_3"/>
    <property type="match status" value="1"/>
</dbReference>
<name>A0A177ZKA4_9BACI</name>
<dbReference type="PANTHER" id="PTHR43649:SF12">
    <property type="entry name" value="DIACETYLCHITOBIOSE BINDING PROTEIN DASA"/>
    <property type="match status" value="1"/>
</dbReference>
<accession>A0A177ZKA4</accession>
<proteinExistence type="predicted"/>
<dbReference type="Proteomes" id="UP000077881">
    <property type="component" value="Unassembled WGS sequence"/>
</dbReference>
<dbReference type="InterPro" id="IPR050490">
    <property type="entry name" value="Bact_solute-bd_prot1"/>
</dbReference>
<keyword evidence="2" id="KW-0732">Signal</keyword>
<dbReference type="EMBL" id="LDJR01000056">
    <property type="protein sequence ID" value="OAK68406.1"/>
    <property type="molecule type" value="Genomic_DNA"/>
</dbReference>
<dbReference type="Gene3D" id="3.40.190.10">
    <property type="entry name" value="Periplasmic binding protein-like II"/>
    <property type="match status" value="2"/>
</dbReference>
<feature type="compositionally biased region" description="Basic and acidic residues" evidence="1">
    <location>
        <begin position="400"/>
        <end position="417"/>
    </location>
</feature>